<organism evidence="2 3">
    <name type="scientific">Trichinella patagoniensis</name>
    <dbReference type="NCBI Taxonomy" id="990121"/>
    <lineage>
        <taxon>Eukaryota</taxon>
        <taxon>Metazoa</taxon>
        <taxon>Ecdysozoa</taxon>
        <taxon>Nematoda</taxon>
        <taxon>Enoplea</taxon>
        <taxon>Dorylaimia</taxon>
        <taxon>Trichinellida</taxon>
        <taxon>Trichinellidae</taxon>
        <taxon>Trichinella</taxon>
    </lineage>
</organism>
<reference evidence="2 3" key="1">
    <citation type="submission" date="2015-01" db="EMBL/GenBank/DDBJ databases">
        <title>Evolution of Trichinella species and genotypes.</title>
        <authorList>
            <person name="Korhonen P.K."/>
            <person name="Edoardo P."/>
            <person name="Giuseppe L.R."/>
            <person name="Gasser R.B."/>
        </authorList>
    </citation>
    <scope>NUCLEOTIDE SEQUENCE [LARGE SCALE GENOMIC DNA]</scope>
    <source>
        <strain evidence="2">ISS2496</strain>
    </source>
</reference>
<accession>A0A0V0ZBT0</accession>
<dbReference type="EMBL" id="JYDQ01000247">
    <property type="protein sequence ID" value="KRY10023.1"/>
    <property type="molecule type" value="Genomic_DNA"/>
</dbReference>
<dbReference type="AlphaFoldDB" id="A0A0V0ZBT0"/>
<name>A0A0V0ZBT0_9BILA</name>
<evidence type="ECO:0000313" key="2">
    <source>
        <dbReference type="EMBL" id="KRY10023.1"/>
    </source>
</evidence>
<protein>
    <submittedName>
        <fullName evidence="2">Uncharacterized protein</fullName>
    </submittedName>
</protein>
<evidence type="ECO:0000256" key="1">
    <source>
        <dbReference type="SAM" id="MobiDB-lite"/>
    </source>
</evidence>
<feature type="region of interest" description="Disordered" evidence="1">
    <location>
        <begin position="121"/>
        <end position="140"/>
    </location>
</feature>
<dbReference type="Proteomes" id="UP000054783">
    <property type="component" value="Unassembled WGS sequence"/>
</dbReference>
<keyword evidence="3" id="KW-1185">Reference proteome</keyword>
<sequence>MVQITVILEEEAFEESENTPHMTTGQSPAELHVVKTLPTLFDRIKPDLNTKSDIEIWKQKMYQDRKSKSREFRIGEEVWVKNELNKEGWSPEIIDHQTAELSYEVLVAGERKPKHAYQLTKRNGAMDEPNRSEENDTSSSCKRYIPEKWQDYIILPTQKKVKRKRRCSICT</sequence>
<dbReference type="STRING" id="990121.A0A0V0ZBT0"/>
<evidence type="ECO:0000313" key="3">
    <source>
        <dbReference type="Proteomes" id="UP000054783"/>
    </source>
</evidence>
<comment type="caution">
    <text evidence="2">The sequence shown here is derived from an EMBL/GenBank/DDBJ whole genome shotgun (WGS) entry which is preliminary data.</text>
</comment>
<gene>
    <name evidence="2" type="ORF">T12_14390</name>
</gene>
<proteinExistence type="predicted"/>
<feature type="compositionally biased region" description="Basic and acidic residues" evidence="1">
    <location>
        <begin position="124"/>
        <end position="134"/>
    </location>
</feature>